<evidence type="ECO:0000313" key="2">
    <source>
        <dbReference type="Proteomes" id="UP000321378"/>
    </source>
</evidence>
<organism evidence="1 2">
    <name type="scientific">Leptotrichia trevisanii</name>
    <dbReference type="NCBI Taxonomy" id="109328"/>
    <lineage>
        <taxon>Bacteria</taxon>
        <taxon>Fusobacteriati</taxon>
        <taxon>Fusobacteriota</taxon>
        <taxon>Fusobacteriia</taxon>
        <taxon>Fusobacteriales</taxon>
        <taxon>Leptotrichiaceae</taxon>
        <taxon>Leptotrichia</taxon>
    </lineage>
</organism>
<accession>A0A510KHK9</accession>
<dbReference type="InterPro" id="IPR014858">
    <property type="entry name" value="BrxB"/>
</dbReference>
<dbReference type="Pfam" id="PF08747">
    <property type="entry name" value="BrxB"/>
    <property type="match status" value="1"/>
</dbReference>
<dbReference type="RefSeq" id="WP_146995745.1">
    <property type="nucleotide sequence ID" value="NZ_AP019840.1"/>
</dbReference>
<sequence length="192" mass="22477">MTKTEIDLGKIESEIGKTSFLNGKGLGNEVSYYVFDYDPKDEILVREYIDKLIKKDKKFGDGYKLKVYDVYDLMIELLESEGYLEDCFEMEKNDGMNYLVESVNDLLRMNDDSNYFAEYIEENTPEKAIVFLTGVGKIFPFVRSHKILNNLHQIFDRSPVVMFYPGKYDGQSLELFGEFKDDNYYRAFPLVK</sequence>
<protein>
    <recommendedName>
        <fullName evidence="3">Cytoplasmic protein</fullName>
    </recommendedName>
</protein>
<dbReference type="AlphaFoldDB" id="A0A510KHK9"/>
<reference evidence="1 2" key="1">
    <citation type="submission" date="2019-07" db="EMBL/GenBank/DDBJ databases">
        <title>Complete Genome Sequence of Leptotrichia trevisanii Strain JMUB3935.</title>
        <authorList>
            <person name="Watanabe S."/>
            <person name="Cui L."/>
        </authorList>
    </citation>
    <scope>NUCLEOTIDE SEQUENCE [LARGE SCALE GENOMIC DNA]</scope>
    <source>
        <strain evidence="1 2">JMUB3935</strain>
    </source>
</reference>
<dbReference type="Proteomes" id="UP000321378">
    <property type="component" value="Chromosome"/>
</dbReference>
<evidence type="ECO:0000313" key="1">
    <source>
        <dbReference type="EMBL" id="BBM51134.1"/>
    </source>
</evidence>
<name>A0A510KHK9_9FUSO</name>
<evidence type="ECO:0008006" key="3">
    <source>
        <dbReference type="Google" id="ProtNLM"/>
    </source>
</evidence>
<gene>
    <name evidence="1" type="ORF">JMUB3935_0084</name>
</gene>
<dbReference type="EMBL" id="AP019840">
    <property type="protein sequence ID" value="BBM51134.1"/>
    <property type="molecule type" value="Genomic_DNA"/>
</dbReference>
<proteinExistence type="predicted"/>